<dbReference type="AlphaFoldDB" id="A0A1H7BVB0"/>
<dbReference type="EMBL" id="FNZK01000018">
    <property type="protein sequence ID" value="SEJ81603.1"/>
    <property type="molecule type" value="Genomic_DNA"/>
</dbReference>
<dbReference type="Proteomes" id="UP000199662">
    <property type="component" value="Unassembled WGS sequence"/>
</dbReference>
<dbReference type="STRING" id="84035.SAMN05660742_11823"/>
<gene>
    <name evidence="2" type="ORF">SAMN05660742_11823</name>
</gene>
<accession>A0A1H7BVB0</accession>
<name>A0A1H7BVB0_9FIRM</name>
<evidence type="ECO:0000313" key="3">
    <source>
        <dbReference type="Proteomes" id="UP000199662"/>
    </source>
</evidence>
<reference evidence="2 3" key="1">
    <citation type="submission" date="2016-10" db="EMBL/GenBank/DDBJ databases">
        <authorList>
            <person name="de Groot N.N."/>
        </authorList>
    </citation>
    <scope>NUCLEOTIDE SEQUENCE [LARGE SCALE GENOMIC DNA]</scope>
    <source>
        <strain evidence="2 3">DSM 2179</strain>
    </source>
</reference>
<dbReference type="RefSeq" id="WP_091833841.1">
    <property type="nucleotide sequence ID" value="NZ_FNZK01000018.1"/>
</dbReference>
<keyword evidence="3" id="KW-1185">Reference proteome</keyword>
<dbReference type="InterPro" id="IPR049073">
    <property type="entry name" value="T6SS_VgrG3-like_C"/>
</dbReference>
<protein>
    <recommendedName>
        <fullName evidence="1">Type VI secretion system spike protein VgrG3-like C-terminal domain-containing protein</fullName>
    </recommendedName>
</protein>
<proteinExistence type="predicted"/>
<dbReference type="Pfam" id="PF21277">
    <property type="entry name" value="T6SS_VgrG3-like_C"/>
    <property type="match status" value="1"/>
</dbReference>
<sequence>MERLGALSAKYESNDNPAAVSQSNGDGGGWSYGIYQFASAAGVVQNFIYWLCQHDVPYDEYGRQLASAGDPCSDQSFVDKWEDIGNTDADGFVMLQDEYVKPQYYDAGAEKLIEWYNFDISQHSNALQQVLFSNCIQHGNYYGAQVFGDAAKFVEKDLNSMNEADIINFIYEVKLTDMSWSSGSPQLRSGLFARWKNEREDALDLLKKQTESDIFVGSGCK</sequence>
<evidence type="ECO:0000259" key="1">
    <source>
        <dbReference type="Pfam" id="PF21277"/>
    </source>
</evidence>
<organism evidence="2 3">
    <name type="scientific">Propionispira arboris</name>
    <dbReference type="NCBI Taxonomy" id="84035"/>
    <lineage>
        <taxon>Bacteria</taxon>
        <taxon>Bacillati</taxon>
        <taxon>Bacillota</taxon>
        <taxon>Negativicutes</taxon>
        <taxon>Selenomonadales</taxon>
        <taxon>Selenomonadaceae</taxon>
        <taxon>Propionispira</taxon>
    </lineage>
</organism>
<evidence type="ECO:0000313" key="2">
    <source>
        <dbReference type="EMBL" id="SEJ81603.1"/>
    </source>
</evidence>
<feature type="domain" description="Type VI secretion system spike protein VgrG3-like C-terminal" evidence="1">
    <location>
        <begin position="4"/>
        <end position="199"/>
    </location>
</feature>